<dbReference type="RefSeq" id="WP_190969638.1">
    <property type="nucleotide sequence ID" value="NZ_JACJTB010000034.1"/>
</dbReference>
<organism evidence="1 2">
    <name type="scientific">Nostoc spongiaeforme FACHB-130</name>
    <dbReference type="NCBI Taxonomy" id="1357510"/>
    <lineage>
        <taxon>Bacteria</taxon>
        <taxon>Bacillati</taxon>
        <taxon>Cyanobacteriota</taxon>
        <taxon>Cyanophyceae</taxon>
        <taxon>Nostocales</taxon>
        <taxon>Nostocaceae</taxon>
        <taxon>Nostoc</taxon>
    </lineage>
</organism>
<protein>
    <submittedName>
        <fullName evidence="1">Uncharacterized protein</fullName>
    </submittedName>
</protein>
<comment type="caution">
    <text evidence="1">The sequence shown here is derived from an EMBL/GenBank/DDBJ whole genome shotgun (WGS) entry which is preliminary data.</text>
</comment>
<sequence length="143" mass="15780">MADIPNAVILYILNFIIEERSLAYLLVNKNGGLEGWGGKLAEYGITNLSPGIQVCEQIFFLEGLLPIDDSPLFLPLIKIAASICADVHIFPSEEGDWVLLLNSMLDEKHLSAMQQEANYSSLAQEKSDRLINKDLGSSSQNLE</sequence>
<keyword evidence="2" id="KW-1185">Reference proteome</keyword>
<evidence type="ECO:0000313" key="2">
    <source>
        <dbReference type="Proteomes" id="UP000603457"/>
    </source>
</evidence>
<name>A0ABR8G129_9NOSO</name>
<dbReference type="Proteomes" id="UP000603457">
    <property type="component" value="Unassembled WGS sequence"/>
</dbReference>
<reference evidence="1 2" key="1">
    <citation type="journal article" date="2020" name="ISME J.">
        <title>Comparative genomics reveals insights into cyanobacterial evolution and habitat adaptation.</title>
        <authorList>
            <person name="Chen M.Y."/>
            <person name="Teng W.K."/>
            <person name="Zhao L."/>
            <person name="Hu C.X."/>
            <person name="Zhou Y.K."/>
            <person name="Han B.P."/>
            <person name="Song L.R."/>
            <person name="Shu W.S."/>
        </authorList>
    </citation>
    <scope>NUCLEOTIDE SEQUENCE [LARGE SCALE GENOMIC DNA]</scope>
    <source>
        <strain evidence="1 2">FACHB-130</strain>
    </source>
</reference>
<dbReference type="EMBL" id="JACJTB010000034">
    <property type="protein sequence ID" value="MBD2596939.1"/>
    <property type="molecule type" value="Genomic_DNA"/>
</dbReference>
<gene>
    <name evidence="1" type="ORF">H6G74_21775</name>
</gene>
<proteinExistence type="predicted"/>
<evidence type="ECO:0000313" key="1">
    <source>
        <dbReference type="EMBL" id="MBD2596939.1"/>
    </source>
</evidence>
<accession>A0ABR8G129</accession>